<dbReference type="EMBL" id="JANTOO010000018">
    <property type="protein sequence ID" value="MCS1397885.1"/>
    <property type="molecule type" value="Genomic_DNA"/>
</dbReference>
<accession>A0ABT2DT17</accession>
<keyword evidence="2" id="KW-1185">Reference proteome</keyword>
<organism evidence="1 2">
    <name type="scientific">Lysinibacillus pinottii</name>
    <dbReference type="NCBI Taxonomy" id="2973932"/>
    <lineage>
        <taxon>Bacteria</taxon>
        <taxon>Bacillati</taxon>
        <taxon>Bacillota</taxon>
        <taxon>Bacilli</taxon>
        <taxon>Bacillales</taxon>
        <taxon>Bacillaceae</taxon>
        <taxon>Lysinibacillus</taxon>
    </lineage>
</organism>
<dbReference type="Proteomes" id="UP001525021">
    <property type="component" value="Unassembled WGS sequence"/>
</dbReference>
<dbReference type="RefSeq" id="WP_036162306.1">
    <property type="nucleotide sequence ID" value="NZ_JANTOO010000018.1"/>
</dbReference>
<reference evidence="1 2" key="1">
    <citation type="submission" date="2022-08" db="EMBL/GenBank/DDBJ databases">
        <title>Lysinibacillus sequencing.</title>
        <authorList>
            <person name="Dunlap C."/>
        </authorList>
    </citation>
    <scope>NUCLEOTIDE SEQUENCE [LARGE SCALE GENOMIC DNA]</scope>
    <source>
        <strain evidence="1 2">PB211</strain>
    </source>
</reference>
<name>A0ABT2DT17_9BACI</name>
<gene>
    <name evidence="1" type="ORF">NXZ79_17900</name>
</gene>
<comment type="caution">
    <text evidence="1">The sequence shown here is derived from an EMBL/GenBank/DDBJ whole genome shotgun (WGS) entry which is preliminary data.</text>
</comment>
<evidence type="ECO:0000313" key="2">
    <source>
        <dbReference type="Proteomes" id="UP001525021"/>
    </source>
</evidence>
<sequence>MIGVVGIAFIRSCYSKIENNTIVENNSATIKILRSNTKIIDGENYTDCEVKFLIRMQTNLECKSLDDYVGHVYPFLINLIKGTVTHVQIIKIIDLGPAPLKHLSQI</sequence>
<evidence type="ECO:0000313" key="1">
    <source>
        <dbReference type="EMBL" id="MCS1397885.1"/>
    </source>
</evidence>
<protein>
    <submittedName>
        <fullName evidence="1">Uncharacterized protein</fullName>
    </submittedName>
</protein>
<proteinExistence type="predicted"/>